<keyword evidence="16" id="KW-0255">Endonuclease</keyword>
<dbReference type="SUPFAM" id="SSF81624">
    <property type="entry name" value="N-terminal domain of MutM-like DNA repair proteins"/>
    <property type="match status" value="1"/>
</dbReference>
<dbReference type="PANTHER" id="PTHR42697">
    <property type="entry name" value="ENDONUCLEASE 8"/>
    <property type="match status" value="1"/>
</dbReference>
<accession>A0A0J6VUS8</accession>
<comment type="similarity">
    <text evidence="1">Belongs to the FPG family.</text>
</comment>
<dbReference type="Pfam" id="PF01149">
    <property type="entry name" value="Fapy_DNA_glyco"/>
    <property type="match status" value="1"/>
</dbReference>
<dbReference type="GO" id="GO:0000703">
    <property type="term" value="F:oxidized pyrimidine nucleobase lesion DNA N-glycosylase activity"/>
    <property type="evidence" value="ECO:0007669"/>
    <property type="project" value="TreeGrafter"/>
</dbReference>
<keyword evidence="12 16" id="KW-0326">Glycosidase</keyword>
<evidence type="ECO:0000256" key="9">
    <source>
        <dbReference type="ARBA" id="ARBA00023204"/>
    </source>
</evidence>
<name>A0A0J6VUS8_MYCCU</name>
<organism evidence="16 17">
    <name type="scientific">Mycolicibacterium chubuense</name>
    <name type="common">Mycobacterium chubuense</name>
    <dbReference type="NCBI Taxonomy" id="1800"/>
    <lineage>
        <taxon>Bacteria</taxon>
        <taxon>Bacillati</taxon>
        <taxon>Actinomycetota</taxon>
        <taxon>Actinomycetes</taxon>
        <taxon>Mycobacteriales</taxon>
        <taxon>Mycobacteriaceae</taxon>
        <taxon>Mycolicibacterium</taxon>
    </lineage>
</organism>
<evidence type="ECO:0000256" key="2">
    <source>
        <dbReference type="ARBA" id="ARBA00012720"/>
    </source>
</evidence>
<keyword evidence="7" id="KW-0862">Zinc</keyword>
<dbReference type="InterPro" id="IPR010979">
    <property type="entry name" value="Ribosomal_uS13-like_H2TH"/>
</dbReference>
<dbReference type="PATRIC" id="fig|1800.3.peg.4406"/>
<keyword evidence="8" id="KW-0238">DNA-binding</keyword>
<dbReference type="SUPFAM" id="SSF57716">
    <property type="entry name" value="Glucocorticoid receptor-like (DNA-binding domain)"/>
    <property type="match status" value="1"/>
</dbReference>
<dbReference type="PANTHER" id="PTHR42697:SF1">
    <property type="entry name" value="ENDONUCLEASE 8"/>
    <property type="match status" value="1"/>
</dbReference>
<dbReference type="EC" id="4.2.99.18" evidence="2"/>
<dbReference type="PROSITE" id="PS51068">
    <property type="entry name" value="FPG_CAT"/>
    <property type="match status" value="1"/>
</dbReference>
<dbReference type="GO" id="GO:0006284">
    <property type="term" value="P:base-excision repair"/>
    <property type="evidence" value="ECO:0007669"/>
    <property type="project" value="InterPro"/>
</dbReference>
<keyword evidence="16" id="KW-0540">Nuclease</keyword>
<dbReference type="SMART" id="SM01232">
    <property type="entry name" value="H2TH"/>
    <property type="match status" value="1"/>
</dbReference>
<dbReference type="Proteomes" id="UP000036176">
    <property type="component" value="Unassembled WGS sequence"/>
</dbReference>
<reference evidence="16 17" key="1">
    <citation type="journal article" date="2015" name="Genome Biol. Evol.">
        <title>Characterization of Three Mycobacterium spp. with Potential Use in Bioremediation by Genome Sequencing and Comparative Genomics.</title>
        <authorList>
            <person name="Das S."/>
            <person name="Pettersson B.M."/>
            <person name="Behra P.R."/>
            <person name="Ramesh M."/>
            <person name="Dasgupta S."/>
            <person name="Bhattacharya A."/>
            <person name="Kirsebom L.A."/>
        </authorList>
    </citation>
    <scope>NUCLEOTIDE SEQUENCE [LARGE SCALE GENOMIC DNA]</scope>
    <source>
        <strain evidence="16 17">DSM 44219</strain>
    </source>
</reference>
<evidence type="ECO:0000256" key="12">
    <source>
        <dbReference type="ARBA" id="ARBA00023295"/>
    </source>
</evidence>
<keyword evidence="6 16" id="KW-0378">Hydrolase</keyword>
<dbReference type="InterPro" id="IPR012319">
    <property type="entry name" value="FPG_cat"/>
</dbReference>
<proteinExistence type="inferred from homology"/>
<dbReference type="Gene3D" id="3.20.190.10">
    <property type="entry name" value="MutM-like, N-terminal"/>
    <property type="match status" value="1"/>
</dbReference>
<evidence type="ECO:0000256" key="11">
    <source>
        <dbReference type="ARBA" id="ARBA00023268"/>
    </source>
</evidence>
<dbReference type="GO" id="GO:0140078">
    <property type="term" value="F:class I DNA-(apurinic or apyrimidinic site) endonuclease activity"/>
    <property type="evidence" value="ECO:0007669"/>
    <property type="project" value="UniProtKB-EC"/>
</dbReference>
<dbReference type="RefSeq" id="WP_048420266.1">
    <property type="nucleotide sequence ID" value="NZ_JYNX01000060.1"/>
</dbReference>
<keyword evidence="10" id="KW-0456">Lyase</keyword>
<evidence type="ECO:0000256" key="5">
    <source>
        <dbReference type="ARBA" id="ARBA00022771"/>
    </source>
</evidence>
<keyword evidence="11" id="KW-0511">Multifunctional enzyme</keyword>
<dbReference type="InterPro" id="IPR035937">
    <property type="entry name" value="FPG_N"/>
</dbReference>
<comment type="caution">
    <text evidence="16">The sequence shown here is derived from an EMBL/GenBank/DDBJ whole genome shotgun (WGS) entry which is preliminary data.</text>
</comment>
<evidence type="ECO:0000256" key="3">
    <source>
        <dbReference type="ARBA" id="ARBA00022723"/>
    </source>
</evidence>
<sequence>MPEGDTVYALARRLDDALRGRTLERGELRVPAHATDDLAGRTVLSHVTHGKHLLTRLSDDLTLHTHLRMSGSWTVSATGRWLPRSVMPDVRVLLRTDGPAAYGVKLPVVQLVRSSDEAQCVGHLGPDPLRDDWDLAEAARRLTADPERPLVAALLDQRCVAGFGNLWANELCFLRGHDPWTPVGRVDVVALLELGARALRHSATVPGAMQVTTGVRRKGEQHWVAGRAGRPCLRCGTTVRVVAEVANDPERRRTWWCPTCQR</sequence>
<dbReference type="GO" id="GO:0008270">
    <property type="term" value="F:zinc ion binding"/>
    <property type="evidence" value="ECO:0007669"/>
    <property type="project" value="UniProtKB-KW"/>
</dbReference>
<dbReference type="SMART" id="SM00898">
    <property type="entry name" value="Fapy_DNA_glyco"/>
    <property type="match status" value="1"/>
</dbReference>
<evidence type="ECO:0000259" key="14">
    <source>
        <dbReference type="PROSITE" id="PS51066"/>
    </source>
</evidence>
<evidence type="ECO:0000256" key="8">
    <source>
        <dbReference type="ARBA" id="ARBA00023125"/>
    </source>
</evidence>
<evidence type="ECO:0000256" key="4">
    <source>
        <dbReference type="ARBA" id="ARBA00022763"/>
    </source>
</evidence>
<gene>
    <name evidence="16" type="primary">nei1_3</name>
    <name evidence="16" type="ORF">MCHUDSM44219_04385</name>
</gene>
<keyword evidence="4" id="KW-0227">DNA damage</keyword>
<feature type="domain" description="Formamidopyrimidine-DNA glycosylase catalytic" evidence="15">
    <location>
        <begin position="2"/>
        <end position="103"/>
    </location>
</feature>
<dbReference type="InterPro" id="IPR015886">
    <property type="entry name" value="H2TH_FPG"/>
</dbReference>
<evidence type="ECO:0000256" key="1">
    <source>
        <dbReference type="ARBA" id="ARBA00009409"/>
    </source>
</evidence>
<dbReference type="AlphaFoldDB" id="A0A0J6VUS8"/>
<dbReference type="GO" id="GO:0003684">
    <property type="term" value="F:damaged DNA binding"/>
    <property type="evidence" value="ECO:0007669"/>
    <property type="project" value="InterPro"/>
</dbReference>
<dbReference type="Gene3D" id="1.10.8.50">
    <property type="match status" value="1"/>
</dbReference>
<evidence type="ECO:0000256" key="6">
    <source>
        <dbReference type="ARBA" id="ARBA00022801"/>
    </source>
</evidence>
<dbReference type="Pfam" id="PF06831">
    <property type="entry name" value="H2TH"/>
    <property type="match status" value="1"/>
</dbReference>
<dbReference type="CDD" id="cd08971">
    <property type="entry name" value="AcNei2_N"/>
    <property type="match status" value="1"/>
</dbReference>
<keyword evidence="5 13" id="KW-0863">Zinc-finger</keyword>
<dbReference type="InterPro" id="IPR000214">
    <property type="entry name" value="Znf_DNA_glyclase/AP_lyase"/>
</dbReference>
<keyword evidence="17" id="KW-1185">Reference proteome</keyword>
<evidence type="ECO:0000259" key="15">
    <source>
        <dbReference type="PROSITE" id="PS51068"/>
    </source>
</evidence>
<dbReference type="OrthoDB" id="9800855at2"/>
<dbReference type="InterPro" id="IPR044090">
    <property type="entry name" value="Nei2_N"/>
</dbReference>
<keyword evidence="3" id="KW-0479">Metal-binding</keyword>
<keyword evidence="9" id="KW-0234">DNA repair</keyword>
<evidence type="ECO:0000256" key="10">
    <source>
        <dbReference type="ARBA" id="ARBA00023239"/>
    </source>
</evidence>
<dbReference type="SUPFAM" id="SSF46946">
    <property type="entry name" value="S13-like H2TH domain"/>
    <property type="match status" value="1"/>
</dbReference>
<evidence type="ECO:0000313" key="16">
    <source>
        <dbReference type="EMBL" id="KMO73207.1"/>
    </source>
</evidence>
<dbReference type="EMBL" id="JYNX01000060">
    <property type="protein sequence ID" value="KMO73207.1"/>
    <property type="molecule type" value="Genomic_DNA"/>
</dbReference>
<protein>
    <recommendedName>
        <fullName evidence="2">DNA-(apurinic or apyrimidinic site) lyase</fullName>
        <ecNumber evidence="2">4.2.99.18</ecNumber>
    </recommendedName>
</protein>
<evidence type="ECO:0000256" key="13">
    <source>
        <dbReference type="PROSITE-ProRule" id="PRU00391"/>
    </source>
</evidence>
<evidence type="ECO:0000313" key="17">
    <source>
        <dbReference type="Proteomes" id="UP000036176"/>
    </source>
</evidence>
<evidence type="ECO:0000256" key="7">
    <source>
        <dbReference type="ARBA" id="ARBA00022833"/>
    </source>
</evidence>
<feature type="domain" description="FPG-type" evidence="14">
    <location>
        <begin position="223"/>
        <end position="262"/>
    </location>
</feature>
<dbReference type="PROSITE" id="PS51066">
    <property type="entry name" value="ZF_FPG_2"/>
    <property type="match status" value="1"/>
</dbReference>